<comment type="caution">
    <text evidence="1">The sequence shown here is derived from an EMBL/GenBank/DDBJ whole genome shotgun (WGS) entry which is preliminary data.</text>
</comment>
<reference evidence="1 2" key="1">
    <citation type="submission" date="2019-08" db="EMBL/GenBank/DDBJ databases">
        <title>Whole genome of Aphis craccivora.</title>
        <authorList>
            <person name="Voronova N.V."/>
            <person name="Shulinski R.S."/>
            <person name="Bandarenka Y.V."/>
            <person name="Zhorov D.G."/>
            <person name="Warner D."/>
        </authorList>
    </citation>
    <scope>NUCLEOTIDE SEQUENCE [LARGE SCALE GENOMIC DNA]</scope>
    <source>
        <strain evidence="1">180601</strain>
        <tissue evidence="1">Whole Body</tissue>
    </source>
</reference>
<evidence type="ECO:0000313" key="1">
    <source>
        <dbReference type="EMBL" id="KAF0706383.1"/>
    </source>
</evidence>
<sequence length="109" mass="12661">MNQRLWSMMNSLKDDFKKLIKTNIPTLGMSYKFEDSQLLEKFPFSIKEDVLEYEKLLQINSNDREKLKIMYCSIGGNDSKSHLRRILSKMFTNKLAIGVLGQAGLLKKI</sequence>
<dbReference type="OrthoDB" id="6626140at2759"/>
<gene>
    <name evidence="1" type="ORF">FWK35_00030202</name>
</gene>
<dbReference type="Proteomes" id="UP000478052">
    <property type="component" value="Unassembled WGS sequence"/>
</dbReference>
<keyword evidence="2" id="KW-1185">Reference proteome</keyword>
<protein>
    <submittedName>
        <fullName evidence="1">DUF4806 domain-containing protein</fullName>
    </submittedName>
</protein>
<organism evidence="1 2">
    <name type="scientific">Aphis craccivora</name>
    <name type="common">Cowpea aphid</name>
    <dbReference type="NCBI Taxonomy" id="307492"/>
    <lineage>
        <taxon>Eukaryota</taxon>
        <taxon>Metazoa</taxon>
        <taxon>Ecdysozoa</taxon>
        <taxon>Arthropoda</taxon>
        <taxon>Hexapoda</taxon>
        <taxon>Insecta</taxon>
        <taxon>Pterygota</taxon>
        <taxon>Neoptera</taxon>
        <taxon>Paraneoptera</taxon>
        <taxon>Hemiptera</taxon>
        <taxon>Sternorrhyncha</taxon>
        <taxon>Aphidomorpha</taxon>
        <taxon>Aphidoidea</taxon>
        <taxon>Aphididae</taxon>
        <taxon>Aphidini</taxon>
        <taxon>Aphis</taxon>
        <taxon>Aphis</taxon>
    </lineage>
</organism>
<dbReference type="AlphaFoldDB" id="A0A6G0VR99"/>
<proteinExistence type="predicted"/>
<evidence type="ECO:0000313" key="2">
    <source>
        <dbReference type="Proteomes" id="UP000478052"/>
    </source>
</evidence>
<name>A0A6G0VR99_APHCR</name>
<dbReference type="EMBL" id="VUJU01012934">
    <property type="protein sequence ID" value="KAF0706383.1"/>
    <property type="molecule type" value="Genomic_DNA"/>
</dbReference>
<accession>A0A6G0VR99</accession>